<name>A0A0M6ZAW9_9HYPH</name>
<organism evidence="4 5">
    <name type="scientific">Roseibium album</name>
    <dbReference type="NCBI Taxonomy" id="311410"/>
    <lineage>
        <taxon>Bacteria</taxon>
        <taxon>Pseudomonadati</taxon>
        <taxon>Pseudomonadota</taxon>
        <taxon>Alphaproteobacteria</taxon>
        <taxon>Hyphomicrobiales</taxon>
        <taxon>Stappiaceae</taxon>
        <taxon>Roseibium</taxon>
    </lineage>
</organism>
<keyword evidence="5" id="KW-1185">Reference proteome</keyword>
<dbReference type="GeneID" id="97667955"/>
<dbReference type="PANTHER" id="PTHR10009">
    <property type="entry name" value="PROTEIN YELLOW-RELATED"/>
    <property type="match status" value="1"/>
</dbReference>
<dbReference type="PANTHER" id="PTHR10009:SF18">
    <property type="entry name" value="PROTEIN YELLOW-LIKE PROTEIN"/>
    <property type="match status" value="1"/>
</dbReference>
<reference evidence="5" key="1">
    <citation type="submission" date="2015-07" db="EMBL/GenBank/DDBJ databases">
        <authorList>
            <person name="Rodrigo-Torres Lidia"/>
            <person name="Arahal R.David."/>
        </authorList>
    </citation>
    <scope>NUCLEOTIDE SEQUENCE [LARGE SCALE GENOMIC DNA]</scope>
    <source>
        <strain evidence="5">CECT 5096</strain>
    </source>
</reference>
<dbReference type="GO" id="GO:0005576">
    <property type="term" value="C:extracellular region"/>
    <property type="evidence" value="ECO:0007669"/>
    <property type="project" value="UniProtKB-SubCell"/>
</dbReference>
<keyword evidence="2" id="KW-0964">Secreted</keyword>
<evidence type="ECO:0000256" key="3">
    <source>
        <dbReference type="SAM" id="SignalP"/>
    </source>
</evidence>
<feature type="signal peptide" evidence="3">
    <location>
        <begin position="1"/>
        <end position="20"/>
    </location>
</feature>
<evidence type="ECO:0000313" key="5">
    <source>
        <dbReference type="Proteomes" id="UP000049983"/>
    </source>
</evidence>
<dbReference type="Pfam" id="PF03022">
    <property type="entry name" value="MRJP"/>
    <property type="match status" value="1"/>
</dbReference>
<dbReference type="STRING" id="311410.LA5095_03131"/>
<dbReference type="RefSeq" id="WP_055116422.1">
    <property type="nucleotide sequence ID" value="NZ_CXWA01000003.1"/>
</dbReference>
<keyword evidence="3" id="KW-0732">Signal</keyword>
<evidence type="ECO:0000313" key="4">
    <source>
        <dbReference type="EMBL" id="CTQ64727.1"/>
    </source>
</evidence>
<dbReference type="Proteomes" id="UP000049983">
    <property type="component" value="Unassembled WGS sequence"/>
</dbReference>
<evidence type="ECO:0000256" key="1">
    <source>
        <dbReference type="ARBA" id="ARBA00004613"/>
    </source>
</evidence>
<dbReference type="InterPro" id="IPR017996">
    <property type="entry name" value="MRJP/yellow-related"/>
</dbReference>
<dbReference type="InterPro" id="IPR011042">
    <property type="entry name" value="6-blade_b-propeller_TolB-like"/>
</dbReference>
<dbReference type="AlphaFoldDB" id="A0A0M6ZAW9"/>
<accession>A0A0M6ZAW9</accession>
<dbReference type="SUPFAM" id="SSF63829">
    <property type="entry name" value="Calcium-dependent phosphotriesterase"/>
    <property type="match status" value="1"/>
</dbReference>
<feature type="chain" id="PRO_5009787723" evidence="3">
    <location>
        <begin position="21"/>
        <end position="359"/>
    </location>
</feature>
<comment type="subcellular location">
    <subcellularLocation>
        <location evidence="1">Secreted</location>
    </subcellularLocation>
</comment>
<dbReference type="EMBL" id="CXWC01000001">
    <property type="protein sequence ID" value="CTQ64727.1"/>
    <property type="molecule type" value="Genomic_DNA"/>
</dbReference>
<protein>
    <submittedName>
        <fullName evidence="4">Gluconolactonase</fullName>
    </submittedName>
</protein>
<dbReference type="Gene3D" id="2.120.10.30">
    <property type="entry name" value="TolB, C-terminal domain"/>
    <property type="match status" value="1"/>
</dbReference>
<proteinExistence type="predicted"/>
<sequence>MKRFLAAVGISTALAFPATADGLETYLRFDKSMPPGNLAIAPDGRMFMSVHEFYGPELRVVEVLKDGSTRPYPNESWAHAPKEDGNGLNGVLGLRADRDGILWMLDGQGENQTGRIVGWNTKTEQLHAIHYIGAPVSRPTSFLNDLAVDRDHEAIYISDTGDGVNSALIVVDLETGRARRVLEGSEFTTPEDTPMVIDGREILLGGSPAKIGVNPITVDPTNTWVYFAPMTASAMYRVRTSDLLNEELDDEELATRVERYGDKPISDGSTVDTGGNVYITAMTDNAIGVTKPDGSYEVLFQSDEDLPWPDGFSIGADGYVYATINELHRSPVLNGGEDASLGTYRIVRFPALSDAVSGR</sequence>
<gene>
    <name evidence="4" type="ORF">LA5096_00500</name>
</gene>
<evidence type="ECO:0000256" key="2">
    <source>
        <dbReference type="ARBA" id="ARBA00022525"/>
    </source>
</evidence>
<dbReference type="OrthoDB" id="9797664at2"/>